<sequence length="603" mass="63240">MEGQDLACEQEAKPTNDATRKPSVPTDVAGVTSPLKRTVADSNTTAEVPSNVASSVAPAASSPHASIDIRDPEPGRGKHDAAAVPCDSHVEALRRSGTSSIPAREVAAEIQVITAGALSESSHAATVVKNSAGDTALAVSAAANAAIPAATGGTNATAPNASTVPELKSLVVDAQGSLGTEAEARRRLYLTVAVTYMASLSFGFSVAYSSPALPSIRKFTEFSATESDWFGSLVMLGAVLGGLGGGRQLNAIGRRGTLIASSLWFMLGWMCLVVATPKAALFVGRLLTGVGTGIVALAVSVFISEISPANLRGLLSTGANMILCCGVLTVFVLGKFLNFWLLAACCLVPAAVMSAALFWCHESPRWLLKNNQRRSAAAALRFYFGPCAESELATLEAALSRTNGTTGLSLRDLKSPRMYKSFLCVLLTMSMQQLSAIGLIITFTQDIFEDAGTSVSPENSAIILAFIQVVMVGVATVLADRVGRKILLMFSTTVSSASEGDSFKEAYGWLPLTSLGLYFVGYSVGLGPLPWVLLGEMIPLKARAFATGTCTAILFAEGFVVTLSYNNMRAMLGIAGTFWFYGASLAVCFVLWSHSSPRQEEKI</sequence>
<reference evidence="1" key="1">
    <citation type="submission" date="2020-05" db="EMBL/GenBank/DDBJ databases">
        <title>Large-scale comparative analyses of tick genomes elucidate their genetic diversity and vector capacities.</title>
        <authorList>
            <person name="Jia N."/>
            <person name="Wang J."/>
            <person name="Shi W."/>
            <person name="Du L."/>
            <person name="Sun Y."/>
            <person name="Zhan W."/>
            <person name="Jiang J."/>
            <person name="Wang Q."/>
            <person name="Zhang B."/>
            <person name="Ji P."/>
            <person name="Sakyi L.B."/>
            <person name="Cui X."/>
            <person name="Yuan T."/>
            <person name="Jiang B."/>
            <person name="Yang W."/>
            <person name="Lam T.T.-Y."/>
            <person name="Chang Q."/>
            <person name="Ding S."/>
            <person name="Wang X."/>
            <person name="Zhu J."/>
            <person name="Ruan X."/>
            <person name="Zhao L."/>
            <person name="Wei J."/>
            <person name="Que T."/>
            <person name="Du C."/>
            <person name="Cheng J."/>
            <person name="Dai P."/>
            <person name="Han X."/>
            <person name="Huang E."/>
            <person name="Gao Y."/>
            <person name="Liu J."/>
            <person name="Shao H."/>
            <person name="Ye R."/>
            <person name="Li L."/>
            <person name="Wei W."/>
            <person name="Wang X."/>
            <person name="Wang C."/>
            <person name="Yang T."/>
            <person name="Huo Q."/>
            <person name="Li W."/>
            <person name="Guo W."/>
            <person name="Chen H."/>
            <person name="Zhou L."/>
            <person name="Ni X."/>
            <person name="Tian J."/>
            <person name="Zhou Y."/>
            <person name="Sheng Y."/>
            <person name="Liu T."/>
            <person name="Pan Y."/>
            <person name="Xia L."/>
            <person name="Li J."/>
            <person name="Zhao F."/>
            <person name="Cao W."/>
        </authorList>
    </citation>
    <scope>NUCLEOTIDE SEQUENCE</scope>
    <source>
        <strain evidence="1">Hyas-2018</strain>
    </source>
</reference>
<gene>
    <name evidence="1" type="ORF">HPB50_023998</name>
</gene>
<proteinExistence type="predicted"/>
<organism evidence="1 2">
    <name type="scientific">Hyalomma asiaticum</name>
    <name type="common">Tick</name>
    <dbReference type="NCBI Taxonomy" id="266040"/>
    <lineage>
        <taxon>Eukaryota</taxon>
        <taxon>Metazoa</taxon>
        <taxon>Ecdysozoa</taxon>
        <taxon>Arthropoda</taxon>
        <taxon>Chelicerata</taxon>
        <taxon>Arachnida</taxon>
        <taxon>Acari</taxon>
        <taxon>Parasitiformes</taxon>
        <taxon>Ixodida</taxon>
        <taxon>Ixodoidea</taxon>
        <taxon>Ixodidae</taxon>
        <taxon>Hyalomminae</taxon>
        <taxon>Hyalomma</taxon>
    </lineage>
</organism>
<dbReference type="Proteomes" id="UP000821845">
    <property type="component" value="Chromosome 5"/>
</dbReference>
<evidence type="ECO:0000313" key="1">
    <source>
        <dbReference type="EMBL" id="KAH6931378.1"/>
    </source>
</evidence>
<comment type="caution">
    <text evidence="1">The sequence shown here is derived from an EMBL/GenBank/DDBJ whole genome shotgun (WGS) entry which is preliminary data.</text>
</comment>
<name>A0ACB7S941_HYAAI</name>
<accession>A0ACB7S941</accession>
<dbReference type="EMBL" id="CM023485">
    <property type="protein sequence ID" value="KAH6931378.1"/>
    <property type="molecule type" value="Genomic_DNA"/>
</dbReference>
<keyword evidence="2" id="KW-1185">Reference proteome</keyword>
<evidence type="ECO:0000313" key="2">
    <source>
        <dbReference type="Proteomes" id="UP000821845"/>
    </source>
</evidence>
<protein>
    <submittedName>
        <fullName evidence="1">Uncharacterized protein</fullName>
    </submittedName>
</protein>